<organism evidence="1 2">
    <name type="scientific">Methylomonas koyamae</name>
    <dbReference type="NCBI Taxonomy" id="702114"/>
    <lineage>
        <taxon>Bacteria</taxon>
        <taxon>Pseudomonadati</taxon>
        <taxon>Pseudomonadota</taxon>
        <taxon>Gammaproteobacteria</taxon>
        <taxon>Methylococcales</taxon>
        <taxon>Methylococcaceae</taxon>
        <taxon>Methylomonas</taxon>
    </lineage>
</organism>
<gene>
    <name evidence="1" type="ORF">A1507_16045</name>
</gene>
<name>A0A177N9N5_9GAMM</name>
<dbReference type="Gene3D" id="3.40.630.30">
    <property type="match status" value="1"/>
</dbReference>
<protein>
    <submittedName>
        <fullName evidence="1">Exosortase</fullName>
    </submittedName>
</protein>
<reference evidence="1 2" key="1">
    <citation type="submission" date="2016-03" db="EMBL/GenBank/DDBJ databases">
        <authorList>
            <person name="Ploux O."/>
        </authorList>
    </citation>
    <scope>NUCLEOTIDE SEQUENCE [LARGE SCALE GENOMIC DNA]</scope>
    <source>
        <strain evidence="1 2">R-45378</strain>
    </source>
</reference>
<dbReference type="InterPro" id="IPR022484">
    <property type="entry name" value="PEP-CTERM/exosrtase_acylTfrase"/>
</dbReference>
<dbReference type="NCBIfam" id="TIGR03694">
    <property type="entry name" value="exosort_acyl"/>
    <property type="match status" value="1"/>
</dbReference>
<dbReference type="RefSeq" id="WP_064041247.1">
    <property type="nucleotide sequence ID" value="NZ_LUUJ01000095.1"/>
</dbReference>
<evidence type="ECO:0000313" key="1">
    <source>
        <dbReference type="EMBL" id="OAI13800.1"/>
    </source>
</evidence>
<dbReference type="Pfam" id="PF13444">
    <property type="entry name" value="Acetyltransf_5"/>
    <property type="match status" value="1"/>
</dbReference>
<dbReference type="InterPro" id="IPR016181">
    <property type="entry name" value="Acyl_CoA_acyltransferase"/>
</dbReference>
<dbReference type="OrthoDB" id="6382908at2"/>
<dbReference type="AlphaFoldDB" id="A0A177N9N5"/>
<accession>A0A177N9N5</accession>
<proteinExistence type="predicted"/>
<dbReference type="Proteomes" id="UP000077857">
    <property type="component" value="Unassembled WGS sequence"/>
</dbReference>
<dbReference type="EMBL" id="LUUJ01000095">
    <property type="protein sequence ID" value="OAI13800.1"/>
    <property type="molecule type" value="Genomic_DNA"/>
</dbReference>
<sequence length="257" mass="30297">MTQNPHSFDSCFEVFLADTPEAEEIHYRIRYRVYCDELGFEDKQLFPDGLERDEWDASAVHFLVRHKFCGEWLGALRLVRPEQQRFPFEEHCMPYRSLTKASYSRAVEISRLCVVKEARRFALRKHHSPIDGRPGNVSFLHDYRNLNRSIMWGLYRAATVYSARSGIDDWFILVTPALAYFVSKEGFRMRQIGDACDHRGQRTPYRLSVKHILQNPLWQQDYQQDYRLYSELAETRDVRYAGRDLRQIGVVSFVTGA</sequence>
<evidence type="ECO:0000313" key="2">
    <source>
        <dbReference type="Proteomes" id="UP000077857"/>
    </source>
</evidence>
<dbReference type="SUPFAM" id="SSF55729">
    <property type="entry name" value="Acyl-CoA N-acyltransferases (Nat)"/>
    <property type="match status" value="1"/>
</dbReference>
<comment type="caution">
    <text evidence="1">The sequence shown here is derived from an EMBL/GenBank/DDBJ whole genome shotgun (WGS) entry which is preliminary data.</text>
</comment>